<evidence type="ECO:0000256" key="9">
    <source>
        <dbReference type="SAM" id="MobiDB-lite"/>
    </source>
</evidence>
<evidence type="ECO:0000256" key="6">
    <source>
        <dbReference type="ARBA" id="ARBA00022801"/>
    </source>
</evidence>
<feature type="region of interest" description="Disordered" evidence="9">
    <location>
        <begin position="361"/>
        <end position="390"/>
    </location>
</feature>
<dbReference type="InterPro" id="IPR036962">
    <property type="entry name" value="Glyco_hydro_3_N_sf"/>
</dbReference>
<dbReference type="OrthoDB" id="416222at2759"/>
<evidence type="ECO:0000256" key="8">
    <source>
        <dbReference type="ARBA" id="ARBA00023295"/>
    </source>
</evidence>
<dbReference type="InterPro" id="IPR017853">
    <property type="entry name" value="GH"/>
</dbReference>
<dbReference type="SUPFAM" id="SSF51445">
    <property type="entry name" value="(Trans)glycosidases"/>
    <property type="match status" value="1"/>
</dbReference>
<dbReference type="AlphaFoldDB" id="M2LDK6"/>
<evidence type="ECO:0000313" key="11">
    <source>
        <dbReference type="EMBL" id="EMC92062.1"/>
    </source>
</evidence>
<evidence type="ECO:0000256" key="4">
    <source>
        <dbReference type="ARBA" id="ARBA00012744"/>
    </source>
</evidence>
<keyword evidence="7" id="KW-0325">Glycoprotein</keyword>
<feature type="compositionally biased region" description="Low complexity" evidence="9">
    <location>
        <begin position="364"/>
        <end position="380"/>
    </location>
</feature>
<evidence type="ECO:0000259" key="10">
    <source>
        <dbReference type="Pfam" id="PF00933"/>
    </source>
</evidence>
<dbReference type="KEGG" id="bcom:BAUCODRAFT_275245"/>
<dbReference type="eggNOG" id="ENOG502QR4D">
    <property type="taxonomic scope" value="Eukaryota"/>
</dbReference>
<dbReference type="Gene3D" id="3.20.20.300">
    <property type="entry name" value="Glycoside hydrolase, family 3, N-terminal domain"/>
    <property type="match status" value="1"/>
</dbReference>
<organism evidence="11 12">
    <name type="scientific">Baudoinia panamericana (strain UAMH 10762)</name>
    <name type="common">Angels' share fungus</name>
    <name type="synonym">Baudoinia compniacensis (strain UAMH 10762)</name>
    <dbReference type="NCBI Taxonomy" id="717646"/>
    <lineage>
        <taxon>Eukaryota</taxon>
        <taxon>Fungi</taxon>
        <taxon>Dikarya</taxon>
        <taxon>Ascomycota</taxon>
        <taxon>Pezizomycotina</taxon>
        <taxon>Dothideomycetes</taxon>
        <taxon>Dothideomycetidae</taxon>
        <taxon>Mycosphaerellales</taxon>
        <taxon>Teratosphaeriaceae</taxon>
        <taxon>Baudoinia</taxon>
    </lineage>
</organism>
<dbReference type="InterPro" id="IPR036881">
    <property type="entry name" value="Glyco_hydro_3_C_sf"/>
</dbReference>
<dbReference type="PROSITE" id="PS00775">
    <property type="entry name" value="GLYCOSYL_HYDROL_F3"/>
    <property type="match status" value="1"/>
</dbReference>
<name>M2LDK6_BAUPA</name>
<comment type="catalytic activity">
    <reaction evidence="1">
        <text>Hydrolysis of terminal, non-reducing beta-D-glucosyl residues with release of beta-D-glucose.</text>
        <dbReference type="EC" id="3.2.1.21"/>
    </reaction>
</comment>
<dbReference type="UniPathway" id="UPA00696"/>
<dbReference type="Gene3D" id="3.40.50.1700">
    <property type="entry name" value="Glycoside hydrolase family 3 C-terminal domain"/>
    <property type="match status" value="1"/>
</dbReference>
<keyword evidence="8" id="KW-0326">Glycosidase</keyword>
<feature type="domain" description="Glycoside hydrolase family 3 N-terminal" evidence="10">
    <location>
        <begin position="9"/>
        <end position="175"/>
    </location>
</feature>
<keyword evidence="6 11" id="KW-0378">Hydrolase</keyword>
<keyword evidence="12" id="KW-1185">Reference proteome</keyword>
<comment type="similarity">
    <text evidence="3">Belongs to the glycosyl hydrolase 3 family.</text>
</comment>
<evidence type="ECO:0000256" key="2">
    <source>
        <dbReference type="ARBA" id="ARBA00004987"/>
    </source>
</evidence>
<dbReference type="STRING" id="717646.M2LDK6"/>
<evidence type="ECO:0000256" key="3">
    <source>
        <dbReference type="ARBA" id="ARBA00005336"/>
    </source>
</evidence>
<dbReference type="InterPro" id="IPR001764">
    <property type="entry name" value="Glyco_hydro_3_N"/>
</dbReference>
<dbReference type="EC" id="3.2.1.21" evidence="4"/>
<dbReference type="PANTHER" id="PTHR42715">
    <property type="entry name" value="BETA-GLUCOSIDASE"/>
    <property type="match status" value="1"/>
</dbReference>
<protein>
    <recommendedName>
        <fullName evidence="4">beta-glucosidase</fullName>
        <ecNumber evidence="4">3.2.1.21</ecNumber>
    </recommendedName>
</protein>
<evidence type="ECO:0000256" key="5">
    <source>
        <dbReference type="ARBA" id="ARBA00022729"/>
    </source>
</evidence>
<gene>
    <name evidence="11" type="ORF">BAUCODRAFT_275245</name>
</gene>
<dbReference type="Proteomes" id="UP000011761">
    <property type="component" value="Unassembled WGS sequence"/>
</dbReference>
<dbReference type="InterPro" id="IPR050288">
    <property type="entry name" value="Cellulose_deg_GH3"/>
</dbReference>
<evidence type="ECO:0000256" key="1">
    <source>
        <dbReference type="ARBA" id="ARBA00000448"/>
    </source>
</evidence>
<sequence length="390" mass="41655">MLNHCREGNAADPYLTGALVAPTVQGMQESVIACTKHYILNEQETNRYIAFANPSAATLSSNADDKTIHEVYLWPFHEAVNAGTGSIMCSYNRLNSTYACQDDRTLNQLLKGEVGFRGFVVSDWGAQTSGLASAIGGLDMAMPTSRYWINNTLAIAARNGSFSQARLQDMATRIIAAWYAAGDNTPSEPMMGVGMITNLTRPHTNCDVRDPASAPSILQQAQEGHVLVKNVNNALPLKRPKVISLFGYDALPQALFTTDSVSTPIGANDLFQLNLANLPNGTAFVQGFFNGVPFLPYINGTLITGGGSGSNTPPYTSTVSLSSTRYWTVDGAADYGDPHSHMTPSPAERSRRGHSSFGISEARTQVSSAPVTPVSSSSTPLRAKVGIARA</sequence>
<dbReference type="RefSeq" id="XP_007680573.1">
    <property type="nucleotide sequence ID" value="XM_007682383.1"/>
</dbReference>
<dbReference type="PRINTS" id="PR00133">
    <property type="entry name" value="GLHYDRLASE3"/>
</dbReference>
<evidence type="ECO:0000313" key="12">
    <source>
        <dbReference type="Proteomes" id="UP000011761"/>
    </source>
</evidence>
<dbReference type="GeneID" id="19110588"/>
<comment type="pathway">
    <text evidence="2">Glycan metabolism; cellulose degradation.</text>
</comment>
<keyword evidence="5" id="KW-0732">Signal</keyword>
<dbReference type="InterPro" id="IPR019800">
    <property type="entry name" value="Glyco_hydro_3_AS"/>
</dbReference>
<reference evidence="11 12" key="1">
    <citation type="journal article" date="2012" name="PLoS Pathog.">
        <title>Diverse lifestyles and strategies of plant pathogenesis encoded in the genomes of eighteen Dothideomycetes fungi.</title>
        <authorList>
            <person name="Ohm R.A."/>
            <person name="Feau N."/>
            <person name="Henrissat B."/>
            <person name="Schoch C.L."/>
            <person name="Horwitz B.A."/>
            <person name="Barry K.W."/>
            <person name="Condon B.J."/>
            <person name="Copeland A.C."/>
            <person name="Dhillon B."/>
            <person name="Glaser F."/>
            <person name="Hesse C.N."/>
            <person name="Kosti I."/>
            <person name="LaButti K."/>
            <person name="Lindquist E.A."/>
            <person name="Lucas S."/>
            <person name="Salamov A.A."/>
            <person name="Bradshaw R.E."/>
            <person name="Ciuffetti L."/>
            <person name="Hamelin R.C."/>
            <person name="Kema G.H.J."/>
            <person name="Lawrence C."/>
            <person name="Scott J.A."/>
            <person name="Spatafora J.W."/>
            <person name="Turgeon B.G."/>
            <person name="de Wit P.J.G.M."/>
            <person name="Zhong S."/>
            <person name="Goodwin S.B."/>
            <person name="Grigoriev I.V."/>
        </authorList>
    </citation>
    <scope>NUCLEOTIDE SEQUENCE [LARGE SCALE GENOMIC DNA]</scope>
    <source>
        <strain evidence="11 12">UAMH 10762</strain>
    </source>
</reference>
<dbReference type="Pfam" id="PF00933">
    <property type="entry name" value="Glyco_hydro_3"/>
    <property type="match status" value="1"/>
</dbReference>
<dbReference type="EMBL" id="KB445562">
    <property type="protein sequence ID" value="EMC92062.1"/>
    <property type="molecule type" value="Genomic_DNA"/>
</dbReference>
<dbReference type="GO" id="GO:0030245">
    <property type="term" value="P:cellulose catabolic process"/>
    <property type="evidence" value="ECO:0007669"/>
    <property type="project" value="UniProtKB-UniPathway"/>
</dbReference>
<accession>M2LDK6</accession>
<dbReference type="GO" id="GO:0008422">
    <property type="term" value="F:beta-glucosidase activity"/>
    <property type="evidence" value="ECO:0007669"/>
    <property type="project" value="UniProtKB-EC"/>
</dbReference>
<evidence type="ECO:0000256" key="7">
    <source>
        <dbReference type="ARBA" id="ARBA00023180"/>
    </source>
</evidence>
<dbReference type="PANTHER" id="PTHR42715:SF5">
    <property type="entry name" value="BETA-GLUCOSIDASE M-RELATED"/>
    <property type="match status" value="1"/>
</dbReference>
<proteinExistence type="inferred from homology"/>
<dbReference type="HOGENOM" id="CLU_707852_0_0_1"/>